<dbReference type="InterPro" id="IPR029052">
    <property type="entry name" value="Metallo-depent_PP-like"/>
</dbReference>
<dbReference type="NCBIfam" id="TIGR04123">
    <property type="entry name" value="P_estr_lig_assc"/>
    <property type="match status" value="1"/>
</dbReference>
<dbReference type="GO" id="GO:0016874">
    <property type="term" value="F:ligase activity"/>
    <property type="evidence" value="ECO:0007669"/>
    <property type="project" value="UniProtKB-KW"/>
</dbReference>
<accession>A0A4R1BKN2</accession>
<proteinExistence type="predicted"/>
<dbReference type="Pfam" id="PF00149">
    <property type="entry name" value="Metallophos"/>
    <property type="match status" value="1"/>
</dbReference>
<dbReference type="Gene3D" id="3.60.21.10">
    <property type="match status" value="1"/>
</dbReference>
<dbReference type="PANTHER" id="PTHR39323">
    <property type="entry name" value="BLR1149 PROTEIN"/>
    <property type="match status" value="1"/>
</dbReference>
<dbReference type="EMBL" id="SJZI01000008">
    <property type="protein sequence ID" value="TCJ17894.1"/>
    <property type="molecule type" value="Genomic_DNA"/>
</dbReference>
<feature type="domain" description="Calcineurin-like phosphoesterase" evidence="1">
    <location>
        <begin position="28"/>
        <end position="121"/>
    </location>
</feature>
<dbReference type="SUPFAM" id="SSF56300">
    <property type="entry name" value="Metallo-dependent phosphatases"/>
    <property type="match status" value="1"/>
</dbReference>
<gene>
    <name evidence="2" type="primary">pdeM</name>
    <name evidence="2" type="ORF">EPD60_06170</name>
</gene>
<keyword evidence="2" id="KW-0436">Ligase</keyword>
<evidence type="ECO:0000259" key="1">
    <source>
        <dbReference type="Pfam" id="PF00149"/>
    </source>
</evidence>
<keyword evidence="2" id="KW-0378">Hydrolase</keyword>
<comment type="caution">
    <text evidence="2">The sequence shown here is derived from an EMBL/GenBank/DDBJ whole genome shotgun (WGS) entry which is preliminary data.</text>
</comment>
<dbReference type="PANTHER" id="PTHR39323:SF1">
    <property type="entry name" value="BLR1149 PROTEIN"/>
    <property type="match status" value="1"/>
</dbReference>
<evidence type="ECO:0000313" key="2">
    <source>
        <dbReference type="EMBL" id="TCJ17894.1"/>
    </source>
</evidence>
<dbReference type="Proteomes" id="UP000295334">
    <property type="component" value="Unassembled WGS sequence"/>
</dbReference>
<keyword evidence="2" id="KW-0540">Nuclease</keyword>
<dbReference type="EC" id="3.1.-.-" evidence="2"/>
<protein>
    <submittedName>
        <fullName evidence="2">Ligase-associated DNA damage response endonuclease PdeM</fullName>
        <ecNumber evidence="2">3.1.-.-</ecNumber>
    </submittedName>
</protein>
<dbReference type="GO" id="GO:0016787">
    <property type="term" value="F:hydrolase activity"/>
    <property type="evidence" value="ECO:0007669"/>
    <property type="project" value="UniProtKB-KW"/>
</dbReference>
<organism evidence="2 3">
    <name type="scientific">Flaviaesturariibacter flavus</name>
    <dbReference type="NCBI Taxonomy" id="2502780"/>
    <lineage>
        <taxon>Bacteria</taxon>
        <taxon>Pseudomonadati</taxon>
        <taxon>Bacteroidota</taxon>
        <taxon>Chitinophagia</taxon>
        <taxon>Chitinophagales</taxon>
        <taxon>Chitinophagaceae</taxon>
        <taxon>Flaviaestuariibacter</taxon>
    </lineage>
</organism>
<dbReference type="PIRSF" id="PIRSF000887">
    <property type="entry name" value="Pesterase_MJ0037"/>
    <property type="match status" value="1"/>
</dbReference>
<dbReference type="AlphaFoldDB" id="A0A4R1BKN2"/>
<dbReference type="OrthoDB" id="9795838at2"/>
<keyword evidence="2" id="KW-0255">Endonuclease</keyword>
<name>A0A4R1BKN2_9BACT</name>
<dbReference type="InterPro" id="IPR024173">
    <property type="entry name" value="Pesterase_MJ0037-like"/>
</dbReference>
<reference evidence="2 3" key="1">
    <citation type="submission" date="2019-03" db="EMBL/GenBank/DDBJ databases">
        <authorList>
            <person name="Kim M.K.M."/>
        </authorList>
    </citation>
    <scope>NUCLEOTIDE SEQUENCE [LARGE SCALE GENOMIC DNA]</scope>
    <source>
        <strain evidence="2 3">17J68-12</strain>
    </source>
</reference>
<keyword evidence="3" id="KW-1185">Reference proteome</keyword>
<evidence type="ECO:0000313" key="3">
    <source>
        <dbReference type="Proteomes" id="UP000295334"/>
    </source>
</evidence>
<sequence>MQAPLLFPFRNQRLWLSGQRALFWEEQRILLLSDLHLGKSGHFRKEGIAVPGAVMKQDMHRLLALLQFFRPEQLVVVGDFFHSRANIELELFRRWRADIAGQRIVLVRGNHDILPADWYRENEIEVVEEPLRIGDFCLAHDPADAPPGVYTFCGHLHPGYVLNGIARQSLRLPCFYFGKDYCILPAFGGFTGLATIRPQKSETVFIIAEGSVMKVS</sequence>
<dbReference type="InterPro" id="IPR026336">
    <property type="entry name" value="PdeM-like"/>
</dbReference>
<dbReference type="InterPro" id="IPR004843">
    <property type="entry name" value="Calcineurin-like_PHP"/>
</dbReference>
<dbReference type="GO" id="GO:0004519">
    <property type="term" value="F:endonuclease activity"/>
    <property type="evidence" value="ECO:0007669"/>
    <property type="project" value="UniProtKB-KW"/>
</dbReference>